<evidence type="ECO:0000313" key="3">
    <source>
        <dbReference type="Proteomes" id="UP000808699"/>
    </source>
</evidence>
<organism evidence="2 3">
    <name type="scientific">Acinetobacter lactucae</name>
    <dbReference type="NCBI Taxonomy" id="1785128"/>
    <lineage>
        <taxon>Bacteria</taxon>
        <taxon>Pseudomonadati</taxon>
        <taxon>Pseudomonadota</taxon>
        <taxon>Gammaproteobacteria</taxon>
        <taxon>Moraxellales</taxon>
        <taxon>Moraxellaceae</taxon>
        <taxon>Acinetobacter</taxon>
        <taxon>Acinetobacter calcoaceticus/baumannii complex</taxon>
    </lineage>
</organism>
<keyword evidence="1" id="KW-0812">Transmembrane</keyword>
<name>A0ABS1AFQ6_9GAMM</name>
<proteinExistence type="predicted"/>
<accession>A0ABS1AFQ6</accession>
<keyword evidence="1" id="KW-1133">Transmembrane helix</keyword>
<keyword evidence="1" id="KW-0472">Membrane</keyword>
<dbReference type="Proteomes" id="UP000808699">
    <property type="component" value="Unassembled WGS sequence"/>
</dbReference>
<dbReference type="EMBL" id="JADWNO010000002">
    <property type="protein sequence ID" value="MBJ8436773.1"/>
    <property type="molecule type" value="Genomic_DNA"/>
</dbReference>
<protein>
    <submittedName>
        <fullName evidence="2">Uncharacterized protein</fullName>
    </submittedName>
</protein>
<gene>
    <name evidence="2" type="ORF">I6M64_05470</name>
</gene>
<evidence type="ECO:0000256" key="1">
    <source>
        <dbReference type="SAM" id="Phobius"/>
    </source>
</evidence>
<evidence type="ECO:0000313" key="2">
    <source>
        <dbReference type="EMBL" id="MBJ8436773.1"/>
    </source>
</evidence>
<sequence length="195" mass="22007">MSADIQPFPLIEVNPNYNWIYKRLVRNENDLVGAIAYVLYKEHKIEFIRRIEQETGEDPTKEQWVEFHRVSCLDSTLSGFQKRAEELVNEFLRGALASFAQEIEEQADARMEEKVRLLTQPLVDSINALKGSTDANHNTVLSEITNKKSKSNRLGEAFLNIVYGAFVILLIGGAVIGYKVISNFTSKAESIAGLK</sequence>
<comment type="caution">
    <text evidence="2">The sequence shown here is derived from an EMBL/GenBank/DDBJ whole genome shotgun (WGS) entry which is preliminary data.</text>
</comment>
<feature type="transmembrane region" description="Helical" evidence="1">
    <location>
        <begin position="157"/>
        <end position="178"/>
    </location>
</feature>
<reference evidence="2 3" key="1">
    <citation type="submission" date="2020-11" db="EMBL/GenBank/DDBJ databases">
        <title>Enhanced detection system for hospital associated transmission using whole genome sequencing surveillance.</title>
        <authorList>
            <person name="Harrison L.H."/>
            <person name="Van Tyne D."/>
            <person name="Marsh J.W."/>
            <person name="Griffith M.P."/>
            <person name="Snyder D.J."/>
            <person name="Cooper V.S."/>
            <person name="Mustapha M."/>
        </authorList>
    </citation>
    <scope>NUCLEOTIDE SEQUENCE [LARGE SCALE GENOMIC DNA]</scope>
    <source>
        <strain evidence="2 3">ACIN00241</strain>
    </source>
</reference>
<keyword evidence="3" id="KW-1185">Reference proteome</keyword>
<dbReference type="RefSeq" id="WP_200042957.1">
    <property type="nucleotide sequence ID" value="NZ_JADWNO010000002.1"/>
</dbReference>